<evidence type="ECO:0000256" key="5">
    <source>
        <dbReference type="ARBA" id="ARBA00022723"/>
    </source>
</evidence>
<dbReference type="GO" id="GO:0051213">
    <property type="term" value="F:dioxygenase activity"/>
    <property type="evidence" value="ECO:0007669"/>
    <property type="project" value="UniProtKB-KW"/>
</dbReference>
<keyword evidence="7" id="KW-0223">Dioxygenase</keyword>
<evidence type="ECO:0000256" key="10">
    <source>
        <dbReference type="SAM" id="Phobius"/>
    </source>
</evidence>
<evidence type="ECO:0000256" key="1">
    <source>
        <dbReference type="ARBA" id="ARBA00001954"/>
    </source>
</evidence>
<accession>A0A6V7TWB6</accession>
<comment type="similarity">
    <text evidence="4">Belongs to the gamma-BBH/TMLD family.</text>
</comment>
<comment type="pathway">
    <text evidence="3">Amine and polyamine biosynthesis; carnitine biosynthesis.</text>
</comment>
<keyword evidence="9" id="KW-0408">Iron</keyword>
<dbReference type="PANTHER" id="PTHR10696:SF51">
    <property type="entry name" value="TRIMETHYLLYSINE DIOXYGENASE, MITOCHONDRIAL"/>
    <property type="match status" value="1"/>
</dbReference>
<dbReference type="GO" id="GO:0005739">
    <property type="term" value="C:mitochondrion"/>
    <property type="evidence" value="ECO:0007669"/>
    <property type="project" value="TreeGrafter"/>
</dbReference>
<evidence type="ECO:0000256" key="8">
    <source>
        <dbReference type="ARBA" id="ARBA00023002"/>
    </source>
</evidence>
<dbReference type="EMBL" id="CAJEWN010000019">
    <property type="protein sequence ID" value="CAD2137292.1"/>
    <property type="molecule type" value="Genomic_DNA"/>
</dbReference>
<evidence type="ECO:0000313" key="12">
    <source>
        <dbReference type="EMBL" id="CAD2137292.1"/>
    </source>
</evidence>
<dbReference type="GO" id="GO:0045329">
    <property type="term" value="P:carnitine biosynthetic process"/>
    <property type="evidence" value="ECO:0007669"/>
    <property type="project" value="UniProtKB-UniPathway"/>
</dbReference>
<evidence type="ECO:0000313" key="13">
    <source>
        <dbReference type="Proteomes" id="UP000580250"/>
    </source>
</evidence>
<keyword evidence="8" id="KW-0560">Oxidoreductase</keyword>
<evidence type="ECO:0000256" key="9">
    <source>
        <dbReference type="ARBA" id="ARBA00023004"/>
    </source>
</evidence>
<feature type="domain" description="TauD/TfdA-like" evidence="11">
    <location>
        <begin position="207"/>
        <end position="448"/>
    </location>
</feature>
<comment type="cofactor">
    <cofactor evidence="1">
        <name>Fe(2+)</name>
        <dbReference type="ChEBI" id="CHEBI:29033"/>
    </cofactor>
</comment>
<dbReference type="AlphaFoldDB" id="A0A6V7TWB6"/>
<evidence type="ECO:0000256" key="4">
    <source>
        <dbReference type="ARBA" id="ARBA00008654"/>
    </source>
</evidence>
<dbReference type="InterPro" id="IPR042098">
    <property type="entry name" value="TauD-like_sf"/>
</dbReference>
<evidence type="ECO:0000256" key="7">
    <source>
        <dbReference type="ARBA" id="ARBA00022964"/>
    </source>
</evidence>
<dbReference type="GO" id="GO:0046872">
    <property type="term" value="F:metal ion binding"/>
    <property type="evidence" value="ECO:0007669"/>
    <property type="project" value="UniProtKB-KW"/>
</dbReference>
<keyword evidence="10" id="KW-0472">Membrane</keyword>
<dbReference type="InterPro" id="IPR038492">
    <property type="entry name" value="GBBH-like_N_sf"/>
</dbReference>
<organism evidence="12 13">
    <name type="scientific">Meloidogyne enterolobii</name>
    <name type="common">Root-knot nematode worm</name>
    <name type="synonym">Meloidogyne mayaguensis</name>
    <dbReference type="NCBI Taxonomy" id="390850"/>
    <lineage>
        <taxon>Eukaryota</taxon>
        <taxon>Metazoa</taxon>
        <taxon>Ecdysozoa</taxon>
        <taxon>Nematoda</taxon>
        <taxon>Chromadorea</taxon>
        <taxon>Rhabditida</taxon>
        <taxon>Tylenchina</taxon>
        <taxon>Tylenchomorpha</taxon>
        <taxon>Tylenchoidea</taxon>
        <taxon>Meloidogynidae</taxon>
        <taxon>Meloidogyninae</taxon>
        <taxon>Meloidogyne</taxon>
    </lineage>
</organism>
<evidence type="ECO:0000256" key="2">
    <source>
        <dbReference type="ARBA" id="ARBA00001961"/>
    </source>
</evidence>
<dbReference type="Proteomes" id="UP000580250">
    <property type="component" value="Unassembled WGS sequence"/>
</dbReference>
<dbReference type="OrthoDB" id="408743at2759"/>
<dbReference type="InterPro" id="IPR003819">
    <property type="entry name" value="TauD/TfdA-like"/>
</dbReference>
<name>A0A6V7TWB6_MELEN</name>
<proteinExistence type="inferred from homology"/>
<keyword evidence="10" id="KW-0812">Transmembrane</keyword>
<sequence length="499" mass="57906">MISRSQLNLCKNLFKQKQFQHQFSSQLKFNKDVLNKRGINSTNNSKINFDDAKLIFTKDSKFASIELFQEASTNSKNEKNTFRIPLVWLRDHCRNSNSYNWDTNQRKANCTDLFGKAVLAEDCYPIHFDVQTQKLKINWADGEESVFVVNELLKWGLFSEKQYTQECIDVDLDDDDGVGKSSCPSRTLWRGESLKEVPSLSSINFDFSTFARLFIRFGVVCVTGVEAHDRGKATQKLCEKIAPMHNTFFGDFWHFGTDNELGMATFDDTAYGSEEIGPHSDGTYFDQPPGIQVFHCLKPALKGGQTILVDGFSAAEILKFENLNHFHILANFALEHHYVDKENLHARCVREPVIKLFPRVEKVVQIRYNPYDRAPMKTLRINKEEKLNEEMEENVSKSLEETVLFYEAYQRFARILNEPGQQVQIMLKPGNVLFIDNFRILHGGRLFRENVQCVVVIYLEIVFLQKLGLYFHLNSIKMFKSYSIFFYLFILKLLINKIF</sequence>
<evidence type="ECO:0000259" key="11">
    <source>
        <dbReference type="Pfam" id="PF02668"/>
    </source>
</evidence>
<reference evidence="12 13" key="1">
    <citation type="submission" date="2020-08" db="EMBL/GenBank/DDBJ databases">
        <authorList>
            <person name="Koutsovoulos G."/>
            <person name="Danchin GJ E."/>
        </authorList>
    </citation>
    <scope>NUCLEOTIDE SEQUENCE [LARGE SCALE GENOMIC DNA]</scope>
</reference>
<dbReference type="Gene3D" id="3.60.130.10">
    <property type="entry name" value="Clavaminate synthase-like"/>
    <property type="match status" value="1"/>
</dbReference>
<keyword evidence="6" id="KW-0124">Carnitine biosynthesis</keyword>
<comment type="cofactor">
    <cofactor evidence="2">
        <name>L-ascorbate</name>
        <dbReference type="ChEBI" id="CHEBI:38290"/>
    </cofactor>
</comment>
<feature type="transmembrane region" description="Helical" evidence="10">
    <location>
        <begin position="479"/>
        <end position="495"/>
    </location>
</feature>
<dbReference type="PANTHER" id="PTHR10696">
    <property type="entry name" value="GAMMA-BUTYROBETAINE HYDROXYLASE-RELATED"/>
    <property type="match status" value="1"/>
</dbReference>
<dbReference type="SUPFAM" id="SSF51197">
    <property type="entry name" value="Clavaminate synthase-like"/>
    <property type="match status" value="1"/>
</dbReference>
<comment type="caution">
    <text evidence="12">The sequence shown here is derived from an EMBL/GenBank/DDBJ whole genome shotgun (WGS) entry which is preliminary data.</text>
</comment>
<evidence type="ECO:0000256" key="3">
    <source>
        <dbReference type="ARBA" id="ARBA00005022"/>
    </source>
</evidence>
<gene>
    <name evidence="12" type="ORF">MENT_LOCUS5385</name>
</gene>
<keyword evidence="10" id="KW-1133">Transmembrane helix</keyword>
<dbReference type="InterPro" id="IPR050411">
    <property type="entry name" value="AlphaKG_dependent_hydroxylases"/>
</dbReference>
<keyword evidence="5" id="KW-0479">Metal-binding</keyword>
<dbReference type="Gene3D" id="3.30.2020.30">
    <property type="match status" value="1"/>
</dbReference>
<dbReference type="Pfam" id="PF02668">
    <property type="entry name" value="TauD"/>
    <property type="match status" value="1"/>
</dbReference>
<protein>
    <recommendedName>
        <fullName evidence="11">TauD/TfdA-like domain-containing protein</fullName>
    </recommendedName>
</protein>
<dbReference type="UniPathway" id="UPA00118"/>
<evidence type="ECO:0000256" key="6">
    <source>
        <dbReference type="ARBA" id="ARBA00022873"/>
    </source>
</evidence>